<dbReference type="PANTHER" id="PTHR10996:SF283">
    <property type="entry name" value="GLYOXYLATE_HYDROXYPYRUVATE REDUCTASE B"/>
    <property type="match status" value="1"/>
</dbReference>
<accession>A0A235BXU7</accession>
<dbReference type="InterPro" id="IPR050223">
    <property type="entry name" value="D-isomer_2-hydroxyacid_DH"/>
</dbReference>
<dbReference type="InterPro" id="IPR029753">
    <property type="entry name" value="D-isomer_DH_CS"/>
</dbReference>
<dbReference type="Gene3D" id="3.40.50.720">
    <property type="entry name" value="NAD(P)-binding Rossmann-like Domain"/>
    <property type="match status" value="2"/>
</dbReference>
<evidence type="ECO:0000256" key="3">
    <source>
        <dbReference type="RuleBase" id="RU003719"/>
    </source>
</evidence>
<evidence type="ECO:0000259" key="5">
    <source>
        <dbReference type="Pfam" id="PF02826"/>
    </source>
</evidence>
<feature type="domain" description="D-isomer specific 2-hydroxyacid dehydrogenase NAD-binding" evidence="5">
    <location>
        <begin position="110"/>
        <end position="286"/>
    </location>
</feature>
<dbReference type="InterPro" id="IPR006140">
    <property type="entry name" value="D-isomer_DH_NAD-bd"/>
</dbReference>
<dbReference type="SUPFAM" id="SSF51735">
    <property type="entry name" value="NAD(P)-binding Rossmann-fold domains"/>
    <property type="match status" value="1"/>
</dbReference>
<dbReference type="GO" id="GO:0005829">
    <property type="term" value="C:cytosol"/>
    <property type="evidence" value="ECO:0007669"/>
    <property type="project" value="TreeGrafter"/>
</dbReference>
<evidence type="ECO:0000256" key="2">
    <source>
        <dbReference type="ARBA" id="ARBA00023002"/>
    </source>
</evidence>
<dbReference type="Pfam" id="PF02826">
    <property type="entry name" value="2-Hacid_dh_C"/>
    <property type="match status" value="1"/>
</dbReference>
<dbReference type="AlphaFoldDB" id="A0A235BXU7"/>
<protein>
    <submittedName>
        <fullName evidence="6">D-glycerate dehydrogenase</fullName>
    </submittedName>
</protein>
<dbReference type="GO" id="GO:0051287">
    <property type="term" value="F:NAD binding"/>
    <property type="evidence" value="ECO:0007669"/>
    <property type="project" value="InterPro"/>
</dbReference>
<comment type="similarity">
    <text evidence="1 3">Belongs to the D-isomer specific 2-hydroxyacid dehydrogenase family.</text>
</comment>
<dbReference type="EMBL" id="NOZQ01000069">
    <property type="protein sequence ID" value="OYD16375.1"/>
    <property type="molecule type" value="Genomic_DNA"/>
</dbReference>
<dbReference type="PROSITE" id="PS00671">
    <property type="entry name" value="D_2_HYDROXYACID_DH_3"/>
    <property type="match status" value="1"/>
</dbReference>
<name>A0A235BXU7_UNCW3</name>
<reference evidence="6 7" key="1">
    <citation type="submission" date="2017-07" db="EMBL/GenBank/DDBJ databases">
        <title>Recovery of genomes from metagenomes via a dereplication, aggregation, and scoring strategy.</title>
        <authorList>
            <person name="Sieber C.M."/>
            <person name="Probst A.J."/>
            <person name="Sharrar A."/>
            <person name="Thomas B.C."/>
            <person name="Hess M."/>
            <person name="Tringe S.G."/>
            <person name="Banfield J.F."/>
        </authorList>
    </citation>
    <scope>NUCLEOTIDE SEQUENCE [LARGE SCALE GENOMIC DNA]</scope>
    <source>
        <strain evidence="6">JGI_Cruoil_03_44_89</strain>
    </source>
</reference>
<dbReference type="GO" id="GO:0030267">
    <property type="term" value="F:glyoxylate reductase (NADPH) activity"/>
    <property type="evidence" value="ECO:0007669"/>
    <property type="project" value="TreeGrafter"/>
</dbReference>
<sequence>MARIFLSRKIPEAGMKRLGEFTGDFLVFPHDRPITENELIENIDDVEGLLCLLTDPVTRRVIEAGKRLKIIANYAVGYENIDVKSANERGILVTNTPGVLTDATAELAWALLFACARRIVEADRFTREKRFNGWSPTLLLGTELKDKILGLIGAGRIGTAFALKGRGFGMRVLYCDNHENEVLQKAIGAEMVKMEELLKRADFISSHVPLTEKTYHLMGKRELALLKPSAYLINTSRGAVIDEKALIRALKEGRIRGAGLDVYENEPKISHELLGLSNVVLLPHIGSATHVARDKMAETAVENLIAGLNGKTPPNLVTIPKTL</sequence>
<dbReference type="PANTHER" id="PTHR10996">
    <property type="entry name" value="2-HYDROXYACID DEHYDROGENASE-RELATED"/>
    <property type="match status" value="1"/>
</dbReference>
<evidence type="ECO:0000313" key="7">
    <source>
        <dbReference type="Proteomes" id="UP000215215"/>
    </source>
</evidence>
<evidence type="ECO:0000259" key="4">
    <source>
        <dbReference type="Pfam" id="PF00389"/>
    </source>
</evidence>
<feature type="domain" description="D-isomer specific 2-hydroxyacid dehydrogenase catalytic" evidence="4">
    <location>
        <begin position="5"/>
        <end position="317"/>
    </location>
</feature>
<dbReference type="InterPro" id="IPR036291">
    <property type="entry name" value="NAD(P)-bd_dom_sf"/>
</dbReference>
<organism evidence="6 7">
    <name type="scientific">candidate division WOR-3 bacterium JGI_Cruoil_03_44_89</name>
    <dbReference type="NCBI Taxonomy" id="1973748"/>
    <lineage>
        <taxon>Bacteria</taxon>
        <taxon>Bacteria division WOR-3</taxon>
    </lineage>
</organism>
<dbReference type="GO" id="GO:0016618">
    <property type="term" value="F:hydroxypyruvate reductase [NAD(P)H] activity"/>
    <property type="evidence" value="ECO:0007669"/>
    <property type="project" value="TreeGrafter"/>
</dbReference>
<gene>
    <name evidence="6" type="ORF">CH333_03490</name>
</gene>
<evidence type="ECO:0000313" key="6">
    <source>
        <dbReference type="EMBL" id="OYD16375.1"/>
    </source>
</evidence>
<evidence type="ECO:0000256" key="1">
    <source>
        <dbReference type="ARBA" id="ARBA00005854"/>
    </source>
</evidence>
<dbReference type="Pfam" id="PF00389">
    <property type="entry name" value="2-Hacid_dh"/>
    <property type="match status" value="1"/>
</dbReference>
<dbReference type="InterPro" id="IPR006139">
    <property type="entry name" value="D-isomer_2_OHA_DH_cat_dom"/>
</dbReference>
<dbReference type="CDD" id="cd05301">
    <property type="entry name" value="GDH"/>
    <property type="match status" value="1"/>
</dbReference>
<proteinExistence type="inferred from homology"/>
<dbReference type="FunFam" id="3.40.50.720:FF:000462">
    <property type="entry name" value="Glyoxylate reductase (NADP+)"/>
    <property type="match status" value="1"/>
</dbReference>
<dbReference type="Proteomes" id="UP000215215">
    <property type="component" value="Unassembled WGS sequence"/>
</dbReference>
<dbReference type="SUPFAM" id="SSF52283">
    <property type="entry name" value="Formate/glycerate dehydrogenase catalytic domain-like"/>
    <property type="match status" value="1"/>
</dbReference>
<keyword evidence="2 3" id="KW-0560">Oxidoreductase</keyword>
<comment type="caution">
    <text evidence="6">The sequence shown here is derived from an EMBL/GenBank/DDBJ whole genome shotgun (WGS) entry which is preliminary data.</text>
</comment>